<dbReference type="EMBL" id="CP053452">
    <property type="protein sequence ID" value="QJW96618.1"/>
    <property type="molecule type" value="Genomic_DNA"/>
</dbReference>
<protein>
    <submittedName>
        <fullName evidence="1">Uncharacterized protein</fullName>
    </submittedName>
</protein>
<organism evidence="1 2">
    <name type="scientific">Frigoriglobus tundricola</name>
    <dbReference type="NCBI Taxonomy" id="2774151"/>
    <lineage>
        <taxon>Bacteria</taxon>
        <taxon>Pseudomonadati</taxon>
        <taxon>Planctomycetota</taxon>
        <taxon>Planctomycetia</taxon>
        <taxon>Gemmatales</taxon>
        <taxon>Gemmataceae</taxon>
        <taxon>Frigoriglobus</taxon>
    </lineage>
</organism>
<sequence length="225" mass="25189">MDSESWEQSRNLQKMIRSVDPRQCDRKLRLFAVACCRRVWDLITDPAAKRLVELTEQFADGAIDREALRNVWSGAPDYPRADGAAKQAAAFGCASWEAAADSYTRAAHDAEAAVAEAIDEPDSPEVGLRKYELRGRERAAQLDLLREVLRNPFRSVSFSPTWRTETAVLLARQMYESRDFSAMPILADALQDAGCDHTLVLDHCRDPGQIHVRGCWVVDLVLGKS</sequence>
<dbReference type="KEGG" id="ftj:FTUN_4175"/>
<evidence type="ECO:0000313" key="1">
    <source>
        <dbReference type="EMBL" id="QJW96618.1"/>
    </source>
</evidence>
<dbReference type="Proteomes" id="UP000503447">
    <property type="component" value="Chromosome"/>
</dbReference>
<name>A0A6M5YRK3_9BACT</name>
<reference evidence="2" key="1">
    <citation type="submission" date="2020-05" db="EMBL/GenBank/DDBJ databases">
        <title>Frigoriglobus tundricola gen. nov., sp. nov., a psychrotolerant cellulolytic planctomycete of the family Gemmataceae with two divergent copies of 16S rRNA gene.</title>
        <authorList>
            <person name="Kulichevskaya I.S."/>
            <person name="Ivanova A.A."/>
            <person name="Naumoff D.G."/>
            <person name="Beletsky A.V."/>
            <person name="Rijpstra W.I.C."/>
            <person name="Sinninghe Damste J.S."/>
            <person name="Mardanov A.V."/>
            <person name="Ravin N.V."/>
            <person name="Dedysh S.N."/>
        </authorList>
    </citation>
    <scope>NUCLEOTIDE SEQUENCE [LARGE SCALE GENOMIC DNA]</scope>
    <source>
        <strain evidence="2">PL17</strain>
    </source>
</reference>
<accession>A0A6M5YRK3</accession>
<proteinExistence type="predicted"/>
<evidence type="ECO:0000313" key="2">
    <source>
        <dbReference type="Proteomes" id="UP000503447"/>
    </source>
</evidence>
<dbReference type="AlphaFoldDB" id="A0A6M5YRK3"/>
<keyword evidence="2" id="KW-1185">Reference proteome</keyword>
<gene>
    <name evidence="1" type="ORF">FTUN_4175</name>
</gene>